<protein>
    <submittedName>
        <fullName evidence="1">Uncharacterized protein</fullName>
    </submittedName>
</protein>
<dbReference type="EMBL" id="MU150455">
    <property type="protein sequence ID" value="KAF9456133.1"/>
    <property type="molecule type" value="Genomic_DNA"/>
</dbReference>
<proteinExistence type="predicted"/>
<dbReference type="Proteomes" id="UP000807353">
    <property type="component" value="Unassembled WGS sequence"/>
</dbReference>
<dbReference type="AlphaFoldDB" id="A0A9P5XR38"/>
<keyword evidence="3" id="KW-1185">Reference proteome</keyword>
<evidence type="ECO:0000313" key="3">
    <source>
        <dbReference type="Proteomes" id="UP000807353"/>
    </source>
</evidence>
<organism evidence="1 3">
    <name type="scientific">Collybia nuda</name>
    <dbReference type="NCBI Taxonomy" id="64659"/>
    <lineage>
        <taxon>Eukaryota</taxon>
        <taxon>Fungi</taxon>
        <taxon>Dikarya</taxon>
        <taxon>Basidiomycota</taxon>
        <taxon>Agaricomycotina</taxon>
        <taxon>Agaricomycetes</taxon>
        <taxon>Agaricomycetidae</taxon>
        <taxon>Agaricales</taxon>
        <taxon>Tricholomatineae</taxon>
        <taxon>Clitocybaceae</taxon>
        <taxon>Collybia</taxon>
    </lineage>
</organism>
<evidence type="ECO:0000313" key="1">
    <source>
        <dbReference type="EMBL" id="KAF9455434.1"/>
    </source>
</evidence>
<evidence type="ECO:0000313" key="2">
    <source>
        <dbReference type="EMBL" id="KAF9456133.1"/>
    </source>
</evidence>
<accession>A0A9P5XR38</accession>
<gene>
    <name evidence="1" type="ORF">BDZ94DRAFT_1179979</name>
    <name evidence="2" type="ORF">BDZ94DRAFT_1351343</name>
</gene>
<reference evidence="1" key="1">
    <citation type="submission" date="2020-11" db="EMBL/GenBank/DDBJ databases">
        <authorList>
            <consortium name="DOE Joint Genome Institute"/>
            <person name="Ahrendt S."/>
            <person name="Riley R."/>
            <person name="Andreopoulos W."/>
            <person name="Labutti K."/>
            <person name="Pangilinan J."/>
            <person name="Ruiz-Duenas F.J."/>
            <person name="Barrasa J.M."/>
            <person name="Sanchez-Garcia M."/>
            <person name="Camarero S."/>
            <person name="Miyauchi S."/>
            <person name="Serrano A."/>
            <person name="Linde D."/>
            <person name="Babiker R."/>
            <person name="Drula E."/>
            <person name="Ayuso-Fernandez I."/>
            <person name="Pacheco R."/>
            <person name="Padilla G."/>
            <person name="Ferreira P."/>
            <person name="Barriuso J."/>
            <person name="Kellner H."/>
            <person name="Castanera R."/>
            <person name="Alfaro M."/>
            <person name="Ramirez L."/>
            <person name="Pisabarro A.G."/>
            <person name="Kuo A."/>
            <person name="Tritt A."/>
            <person name="Lipzen A."/>
            <person name="He G."/>
            <person name="Yan M."/>
            <person name="Ng V."/>
            <person name="Cullen D."/>
            <person name="Martin F."/>
            <person name="Rosso M.-N."/>
            <person name="Henrissat B."/>
            <person name="Hibbett D."/>
            <person name="Martinez A.T."/>
            <person name="Grigoriev I.V."/>
        </authorList>
    </citation>
    <scope>NUCLEOTIDE SEQUENCE</scope>
    <source>
        <strain evidence="1">CBS 247.69</strain>
    </source>
</reference>
<sequence>YKLKGIIYFANEHFTCRIIQSDGTVWFHDGITTGRFLTRDGNIGDSINLSSSRTQDAVAAFYAQV</sequence>
<name>A0A9P5XR38_9AGAR</name>
<dbReference type="EMBL" id="MU150680">
    <property type="protein sequence ID" value="KAF9455434.1"/>
    <property type="molecule type" value="Genomic_DNA"/>
</dbReference>
<comment type="caution">
    <text evidence="1">The sequence shown here is derived from an EMBL/GenBank/DDBJ whole genome shotgun (WGS) entry which is preliminary data.</text>
</comment>
<feature type="non-terminal residue" evidence="1">
    <location>
        <position position="1"/>
    </location>
</feature>
<dbReference type="OrthoDB" id="2629491at2759"/>